<protein>
    <submittedName>
        <fullName evidence="2">Uncharacterized protein</fullName>
    </submittedName>
</protein>
<dbReference type="Proteomes" id="UP000176998">
    <property type="component" value="Unassembled WGS sequence"/>
</dbReference>
<dbReference type="GeneID" id="34562881"/>
<keyword evidence="3" id="KW-1185">Reference proteome</keyword>
<evidence type="ECO:0000313" key="2">
    <source>
        <dbReference type="EMBL" id="OHE94948.1"/>
    </source>
</evidence>
<dbReference type="OrthoDB" id="10327129at2759"/>
<evidence type="ECO:0000313" key="3">
    <source>
        <dbReference type="Proteomes" id="UP000176998"/>
    </source>
</evidence>
<dbReference type="EMBL" id="MJBS01000090">
    <property type="protein sequence ID" value="OHE94948.1"/>
    <property type="molecule type" value="Genomic_DNA"/>
</dbReference>
<proteinExistence type="predicted"/>
<gene>
    <name evidence="2" type="ORF">CORC01_09742</name>
</gene>
<name>A0A1G4B0J9_9PEZI</name>
<reference evidence="2 3" key="1">
    <citation type="submission" date="2016-09" db="EMBL/GenBank/DDBJ databases">
        <authorList>
            <person name="Capua I."/>
            <person name="De Benedictis P."/>
            <person name="Joannis T."/>
            <person name="Lombin L.H."/>
            <person name="Cattoli G."/>
        </authorList>
    </citation>
    <scope>NUCLEOTIDE SEQUENCE [LARGE SCALE GENOMIC DNA]</scope>
    <source>
        <strain evidence="2 3">IMI 309357</strain>
    </source>
</reference>
<feature type="region of interest" description="Disordered" evidence="1">
    <location>
        <begin position="1"/>
        <end position="47"/>
    </location>
</feature>
<feature type="compositionally biased region" description="Basic residues" evidence="1">
    <location>
        <begin position="8"/>
        <end position="18"/>
    </location>
</feature>
<accession>A0A1G4B0J9</accession>
<organism evidence="2 3">
    <name type="scientific">Colletotrichum orchidophilum</name>
    <dbReference type="NCBI Taxonomy" id="1209926"/>
    <lineage>
        <taxon>Eukaryota</taxon>
        <taxon>Fungi</taxon>
        <taxon>Dikarya</taxon>
        <taxon>Ascomycota</taxon>
        <taxon>Pezizomycotina</taxon>
        <taxon>Sordariomycetes</taxon>
        <taxon>Hypocreomycetidae</taxon>
        <taxon>Glomerellales</taxon>
        <taxon>Glomerellaceae</taxon>
        <taxon>Colletotrichum</taxon>
    </lineage>
</organism>
<evidence type="ECO:0000256" key="1">
    <source>
        <dbReference type="SAM" id="MobiDB-lite"/>
    </source>
</evidence>
<sequence>MLPNRPGSKSRKRNRRPSRPPALLAAGVQPWKSNLRTGNPPPPPPPRLEYALSVCSSPWPCLGDQSNGPSLGGRDLGWQRHSFFVNGLPQA</sequence>
<dbReference type="AlphaFoldDB" id="A0A1G4B0J9"/>
<dbReference type="RefSeq" id="XP_022472110.1">
    <property type="nucleotide sequence ID" value="XM_022621371.1"/>
</dbReference>
<comment type="caution">
    <text evidence="2">The sequence shown here is derived from an EMBL/GenBank/DDBJ whole genome shotgun (WGS) entry which is preliminary data.</text>
</comment>